<dbReference type="AlphaFoldDB" id="A0AB33G637"/>
<accession>A0AB33G637</accession>
<organism evidence="1 2">
    <name type="scientific">Serratia marcescens</name>
    <dbReference type="NCBI Taxonomy" id="615"/>
    <lineage>
        <taxon>Bacteria</taxon>
        <taxon>Pseudomonadati</taxon>
        <taxon>Pseudomonadota</taxon>
        <taxon>Gammaproteobacteria</taxon>
        <taxon>Enterobacterales</taxon>
        <taxon>Yersiniaceae</taxon>
        <taxon>Serratia</taxon>
    </lineage>
</organism>
<dbReference type="EMBL" id="CP029449">
    <property type="protein sequence ID" value="AWL69332.1"/>
    <property type="molecule type" value="Genomic_DNA"/>
</dbReference>
<dbReference type="Proteomes" id="UP000245399">
    <property type="component" value="Chromosome"/>
</dbReference>
<protein>
    <submittedName>
        <fullName evidence="1">Uncharacterized protein</fullName>
    </submittedName>
</protein>
<sequence>MRKQHGAFAAFTIRHIDISDLHEKADQVEVLSLAVKRLLSLRAMEDIDIETLLELQQNLAAEISNGLQGVMDQEVKDA</sequence>
<gene>
    <name evidence="1" type="ORF">DKC05_17600</name>
</gene>
<proteinExistence type="predicted"/>
<reference evidence="1 2" key="1">
    <citation type="submission" date="2018-05" db="EMBL/GenBank/DDBJ databases">
        <title>Klebsiella quasipneumonaiae provides a window into carbapenemase gene transfer, plasmid rearrangements and nosocomial acquisition from the hospital environment.</title>
        <authorList>
            <person name="Mathers A.J."/>
            <person name="Vegesana K."/>
            <person name="Stoesser N."/>
            <person name="Crook D."/>
            <person name="Vaughan A."/>
            <person name="Barry K."/>
            <person name="Parikh H."/>
            <person name="Sebra R."/>
            <person name="Kotay S."/>
            <person name="Walker A.S."/>
            <person name="Sheppard A.E."/>
        </authorList>
    </citation>
    <scope>NUCLEOTIDE SEQUENCE [LARGE SCALE GENOMIC DNA]</scope>
    <source>
        <strain evidence="1 2">CAV1761</strain>
    </source>
</reference>
<dbReference type="RefSeq" id="WP_047729755.1">
    <property type="nucleotide sequence ID" value="NZ_CP011642.1"/>
</dbReference>
<evidence type="ECO:0000313" key="2">
    <source>
        <dbReference type="Proteomes" id="UP000245399"/>
    </source>
</evidence>
<evidence type="ECO:0000313" key="1">
    <source>
        <dbReference type="EMBL" id="AWL69332.1"/>
    </source>
</evidence>
<name>A0AB33G637_SERMA</name>